<keyword evidence="4 8" id="KW-0812">Transmembrane</keyword>
<keyword evidence="7" id="KW-0808">Transferase</keyword>
<dbReference type="InterPro" id="IPR028362">
    <property type="entry name" value="AlgI"/>
</dbReference>
<dbReference type="PIRSF" id="PIRSF500217">
    <property type="entry name" value="AlgI"/>
    <property type="match status" value="1"/>
</dbReference>
<reference evidence="9 10" key="1">
    <citation type="submission" date="2020-08" db="EMBL/GenBank/DDBJ databases">
        <title>The isolate Caproiciproducens sp. 7D4C2 produces n-caproate at mildly acidic conditions from hexoses: genome and rBOX comparison with related strains and chain-elongating bacteria.</title>
        <authorList>
            <person name="Esquivel-Elizondo S."/>
            <person name="Bagci C."/>
            <person name="Temovska M."/>
            <person name="Jeon B.S."/>
            <person name="Bessarab I."/>
            <person name="Williams R.B.H."/>
            <person name="Huson D.H."/>
            <person name="Angenent L.T."/>
        </authorList>
    </citation>
    <scope>NUCLEOTIDE SEQUENCE [LARGE SCALE GENOMIC DNA]</scope>
    <source>
        <strain evidence="9 10">7D4C2</strain>
    </source>
</reference>
<gene>
    <name evidence="9" type="ORF">HCR03_00165</name>
</gene>
<protein>
    <submittedName>
        <fullName evidence="9">MBOAT family protein</fullName>
    </submittedName>
</protein>
<feature type="transmembrane region" description="Helical" evidence="8">
    <location>
        <begin position="455"/>
        <end position="480"/>
    </location>
</feature>
<keyword evidence="6 7" id="KW-0472">Membrane</keyword>
<dbReference type="RefSeq" id="WP_187036083.1">
    <property type="nucleotide sequence ID" value="NZ_CP060286.1"/>
</dbReference>
<dbReference type="AlphaFoldDB" id="A0A7G8TB00"/>
<evidence type="ECO:0000256" key="7">
    <source>
        <dbReference type="PIRNR" id="PIRNR016636"/>
    </source>
</evidence>
<name>A0A7G8TB00_9FIRM</name>
<feature type="transmembrane region" description="Helical" evidence="8">
    <location>
        <begin position="160"/>
        <end position="180"/>
    </location>
</feature>
<comment type="similarity">
    <text evidence="2 7">Belongs to the membrane-bound acyltransferase family.</text>
</comment>
<comment type="subcellular location">
    <subcellularLocation>
        <location evidence="1">Cell membrane</location>
        <topology evidence="1">Multi-pass membrane protein</topology>
    </subcellularLocation>
</comment>
<evidence type="ECO:0000256" key="1">
    <source>
        <dbReference type="ARBA" id="ARBA00004651"/>
    </source>
</evidence>
<keyword evidence="5 8" id="KW-1133">Transmembrane helix</keyword>
<dbReference type="GO" id="GO:0005886">
    <property type="term" value="C:plasma membrane"/>
    <property type="evidence" value="ECO:0007669"/>
    <property type="project" value="UniProtKB-SubCell"/>
</dbReference>
<dbReference type="EMBL" id="CP060286">
    <property type="protein sequence ID" value="QNK40791.1"/>
    <property type="molecule type" value="Genomic_DNA"/>
</dbReference>
<feature type="transmembrane region" description="Helical" evidence="8">
    <location>
        <begin position="417"/>
        <end position="435"/>
    </location>
</feature>
<feature type="transmembrane region" description="Helical" evidence="8">
    <location>
        <begin position="40"/>
        <end position="56"/>
    </location>
</feature>
<dbReference type="InterPro" id="IPR004299">
    <property type="entry name" value="MBOAT_fam"/>
</dbReference>
<feature type="transmembrane region" description="Helical" evidence="8">
    <location>
        <begin position="319"/>
        <end position="334"/>
    </location>
</feature>
<evidence type="ECO:0000313" key="9">
    <source>
        <dbReference type="EMBL" id="QNK40791.1"/>
    </source>
</evidence>
<feature type="transmembrane region" description="Helical" evidence="8">
    <location>
        <begin position="340"/>
        <end position="358"/>
    </location>
</feature>
<dbReference type="GO" id="GO:0042121">
    <property type="term" value="P:alginic acid biosynthetic process"/>
    <property type="evidence" value="ECO:0007669"/>
    <property type="project" value="InterPro"/>
</dbReference>
<feature type="transmembrane region" description="Helical" evidence="8">
    <location>
        <begin position="6"/>
        <end position="28"/>
    </location>
</feature>
<sequence>MVFSSLFFTFAFLPVTVILYYSLCGSLTPRTVRPWANGQHLRNLMLIAASLFFYAWGDPAYVLLMFISIIINYCIGSFLDKDTTGKRRRKLLLAISLVLNLGCLAYYKYFGMLIGTIAAIGGGNLNTAAPALPIGISFYTFQALSYVIDVYRGKIKPQKSLILFALYISMFPQLVAGPIVNYADIESQLAERHTTLRKFSTGLRCFLCGLAKKVLLANNIGPLWSEVKAMPGTEISVLMAWGGIIAFTLQIYFDFSGYSDMAIGLGKMFGFHFKENFKYPYISQSISEFWRRWHISLGTWFKEYVYIPLGGNREGKWKLIRNILIVWLLTGLWHGASWNFVLWGLYFGILIVLERMFLQKRMKRWPKAVRLTYSLLLIVIGWVFFEFSSLTDALSYLGILLGAGGNVLIDAQTIAKLEPYTVLYLVCIIAATPWPKKLALSLKRVPCNLYKIAANAYYCALIFFSTAYMVGSTYNPFIYFRF</sequence>
<keyword evidence="3 7" id="KW-1003">Cell membrane</keyword>
<dbReference type="KEGG" id="cfem:HCR03_00165"/>
<evidence type="ECO:0000256" key="2">
    <source>
        <dbReference type="ARBA" id="ARBA00010323"/>
    </source>
</evidence>
<feature type="transmembrane region" description="Helical" evidence="8">
    <location>
        <begin position="91"/>
        <end position="109"/>
    </location>
</feature>
<evidence type="ECO:0000256" key="3">
    <source>
        <dbReference type="ARBA" id="ARBA00022475"/>
    </source>
</evidence>
<dbReference type="InterPro" id="IPR024194">
    <property type="entry name" value="Ac/AlaTfrase_AlgI/DltB"/>
</dbReference>
<dbReference type="Pfam" id="PF03062">
    <property type="entry name" value="MBOAT"/>
    <property type="match status" value="1"/>
</dbReference>
<proteinExistence type="inferred from homology"/>
<dbReference type="PIRSF" id="PIRSF016636">
    <property type="entry name" value="AlgI_DltB"/>
    <property type="match status" value="1"/>
</dbReference>
<evidence type="ECO:0000256" key="5">
    <source>
        <dbReference type="ARBA" id="ARBA00022989"/>
    </source>
</evidence>
<dbReference type="Proteomes" id="UP000515909">
    <property type="component" value="Chromosome"/>
</dbReference>
<evidence type="ECO:0000256" key="8">
    <source>
        <dbReference type="SAM" id="Phobius"/>
    </source>
</evidence>
<feature type="transmembrane region" description="Helical" evidence="8">
    <location>
        <begin position="370"/>
        <end position="387"/>
    </location>
</feature>
<organism evidence="9 10">
    <name type="scientific">Caproicibacter fermentans</name>
    <dbReference type="NCBI Taxonomy" id="2576756"/>
    <lineage>
        <taxon>Bacteria</taxon>
        <taxon>Bacillati</taxon>
        <taxon>Bacillota</taxon>
        <taxon>Clostridia</taxon>
        <taxon>Eubacteriales</taxon>
        <taxon>Acutalibacteraceae</taxon>
        <taxon>Caproicibacter</taxon>
    </lineage>
</organism>
<dbReference type="PANTHER" id="PTHR13285">
    <property type="entry name" value="ACYLTRANSFERASE"/>
    <property type="match status" value="1"/>
</dbReference>
<feature type="transmembrane region" description="Helical" evidence="8">
    <location>
        <begin position="235"/>
        <end position="253"/>
    </location>
</feature>
<evidence type="ECO:0000256" key="6">
    <source>
        <dbReference type="ARBA" id="ARBA00023136"/>
    </source>
</evidence>
<feature type="transmembrane region" description="Helical" evidence="8">
    <location>
        <begin position="62"/>
        <end position="79"/>
    </location>
</feature>
<feature type="transmembrane region" description="Helical" evidence="8">
    <location>
        <begin position="129"/>
        <end position="148"/>
    </location>
</feature>
<dbReference type="InterPro" id="IPR051085">
    <property type="entry name" value="MB_O-acyltransferase"/>
</dbReference>
<evidence type="ECO:0000256" key="4">
    <source>
        <dbReference type="ARBA" id="ARBA00022692"/>
    </source>
</evidence>
<keyword evidence="7" id="KW-0012">Acyltransferase</keyword>
<evidence type="ECO:0000313" key="10">
    <source>
        <dbReference type="Proteomes" id="UP000515909"/>
    </source>
</evidence>
<accession>A0A7G8TB00</accession>
<dbReference type="PANTHER" id="PTHR13285:SF18">
    <property type="entry name" value="PROTEIN-CYSTEINE N-PALMITOYLTRANSFERASE RASP"/>
    <property type="match status" value="1"/>
</dbReference>
<dbReference type="GO" id="GO:0016746">
    <property type="term" value="F:acyltransferase activity"/>
    <property type="evidence" value="ECO:0007669"/>
    <property type="project" value="UniProtKB-KW"/>
</dbReference>